<evidence type="ECO:0000256" key="1">
    <source>
        <dbReference type="SAM" id="MobiDB-lite"/>
    </source>
</evidence>
<evidence type="ECO:0000313" key="2">
    <source>
        <dbReference type="EMBL" id="KAJ1118382.1"/>
    </source>
</evidence>
<dbReference type="EMBL" id="JANPWB010000012">
    <property type="protein sequence ID" value="KAJ1118382.1"/>
    <property type="molecule type" value="Genomic_DNA"/>
</dbReference>
<protein>
    <submittedName>
        <fullName evidence="2">Uncharacterized protein</fullName>
    </submittedName>
</protein>
<evidence type="ECO:0000313" key="3">
    <source>
        <dbReference type="Proteomes" id="UP001066276"/>
    </source>
</evidence>
<feature type="region of interest" description="Disordered" evidence="1">
    <location>
        <begin position="51"/>
        <end position="123"/>
    </location>
</feature>
<organism evidence="2 3">
    <name type="scientific">Pleurodeles waltl</name>
    <name type="common">Iberian ribbed newt</name>
    <dbReference type="NCBI Taxonomy" id="8319"/>
    <lineage>
        <taxon>Eukaryota</taxon>
        <taxon>Metazoa</taxon>
        <taxon>Chordata</taxon>
        <taxon>Craniata</taxon>
        <taxon>Vertebrata</taxon>
        <taxon>Euteleostomi</taxon>
        <taxon>Amphibia</taxon>
        <taxon>Batrachia</taxon>
        <taxon>Caudata</taxon>
        <taxon>Salamandroidea</taxon>
        <taxon>Salamandridae</taxon>
        <taxon>Pleurodelinae</taxon>
        <taxon>Pleurodeles</taxon>
    </lineage>
</organism>
<name>A0AAV7NUF8_PLEWA</name>
<keyword evidence="3" id="KW-1185">Reference proteome</keyword>
<reference evidence="2" key="1">
    <citation type="journal article" date="2022" name="bioRxiv">
        <title>Sequencing and chromosome-scale assembly of the giantPleurodeles waltlgenome.</title>
        <authorList>
            <person name="Brown T."/>
            <person name="Elewa A."/>
            <person name="Iarovenko S."/>
            <person name="Subramanian E."/>
            <person name="Araus A.J."/>
            <person name="Petzold A."/>
            <person name="Susuki M."/>
            <person name="Suzuki K.-i.T."/>
            <person name="Hayashi T."/>
            <person name="Toyoda A."/>
            <person name="Oliveira C."/>
            <person name="Osipova E."/>
            <person name="Leigh N.D."/>
            <person name="Simon A."/>
            <person name="Yun M.H."/>
        </authorList>
    </citation>
    <scope>NUCLEOTIDE SEQUENCE</scope>
    <source>
        <strain evidence="2">20211129_DDA</strain>
        <tissue evidence="2">Liver</tissue>
    </source>
</reference>
<dbReference type="AlphaFoldDB" id="A0AAV7NUF8"/>
<comment type="caution">
    <text evidence="2">The sequence shown here is derived from an EMBL/GenBank/DDBJ whole genome shotgun (WGS) entry which is preliminary data.</text>
</comment>
<dbReference type="Proteomes" id="UP001066276">
    <property type="component" value="Chromosome 8"/>
</dbReference>
<gene>
    <name evidence="2" type="ORF">NDU88_006573</name>
</gene>
<sequence>MLRSGLTMAVPVRAGLPPIVLIGGPQASRSATPTTWAPQQAPLGSLLAPWSRHASASAPPPRLGWCSSLPAHPHGLSGRPLTSGSQPPPPRASSHRTPGPPALLSGKGRHHLATTRVRVPGST</sequence>
<proteinExistence type="predicted"/>
<accession>A0AAV7NUF8</accession>